<proteinExistence type="predicted"/>
<reference evidence="1 2" key="1">
    <citation type="journal article" date="2016" name="Mol. Biol. Evol.">
        <title>Comparative Genomics of Early-Diverging Mushroom-Forming Fungi Provides Insights into the Origins of Lignocellulose Decay Capabilities.</title>
        <authorList>
            <person name="Nagy L.G."/>
            <person name="Riley R."/>
            <person name="Tritt A."/>
            <person name="Adam C."/>
            <person name="Daum C."/>
            <person name="Floudas D."/>
            <person name="Sun H."/>
            <person name="Yadav J.S."/>
            <person name="Pangilinan J."/>
            <person name="Larsson K.H."/>
            <person name="Matsuura K."/>
            <person name="Barry K."/>
            <person name="Labutti K."/>
            <person name="Kuo R."/>
            <person name="Ohm R.A."/>
            <person name="Bhattacharya S.S."/>
            <person name="Shirouzu T."/>
            <person name="Yoshinaga Y."/>
            <person name="Martin F.M."/>
            <person name="Grigoriev I.V."/>
            <person name="Hibbett D.S."/>
        </authorList>
    </citation>
    <scope>NUCLEOTIDE SEQUENCE [LARGE SCALE GENOMIC DNA]</scope>
    <source>
        <strain evidence="1 2">HHB12733</strain>
    </source>
</reference>
<name>A0A165JVG0_9BASI</name>
<protein>
    <submittedName>
        <fullName evidence="1">Uncharacterized protein</fullName>
    </submittedName>
</protein>
<organism evidence="1 2">
    <name type="scientific">Calocera cornea HHB12733</name>
    <dbReference type="NCBI Taxonomy" id="1353952"/>
    <lineage>
        <taxon>Eukaryota</taxon>
        <taxon>Fungi</taxon>
        <taxon>Dikarya</taxon>
        <taxon>Basidiomycota</taxon>
        <taxon>Agaricomycotina</taxon>
        <taxon>Dacrymycetes</taxon>
        <taxon>Dacrymycetales</taxon>
        <taxon>Dacrymycetaceae</taxon>
        <taxon>Calocera</taxon>
    </lineage>
</organism>
<evidence type="ECO:0000313" key="2">
    <source>
        <dbReference type="Proteomes" id="UP000076842"/>
    </source>
</evidence>
<dbReference type="AlphaFoldDB" id="A0A165JVG0"/>
<evidence type="ECO:0000313" key="1">
    <source>
        <dbReference type="EMBL" id="KZT62324.1"/>
    </source>
</evidence>
<accession>A0A165JVG0</accession>
<keyword evidence="2" id="KW-1185">Reference proteome</keyword>
<dbReference type="EMBL" id="KV423917">
    <property type="protein sequence ID" value="KZT62324.1"/>
    <property type="molecule type" value="Genomic_DNA"/>
</dbReference>
<dbReference type="InParanoid" id="A0A165JVG0"/>
<sequence length="174" mass="19038">MNPYSHVACRLWNAAGKECMNALARHRYCLGGALPTVACHGYNMRSVRYTFLYSSHGYGGRQSTTRAARYTAQTKLCHPKSASAHWHHDSNKAHLSRTRASTAFASLRLPFLLASTLLQLALPKDPDVCSGIGLGRPIGFTPAVQEEVGEERKDSLASAWMVCGLEGRGPHLVE</sequence>
<dbReference type="Proteomes" id="UP000076842">
    <property type="component" value="Unassembled WGS sequence"/>
</dbReference>
<gene>
    <name evidence="1" type="ORF">CALCODRAFT_248044</name>
</gene>